<dbReference type="RefSeq" id="WP_169324206.1">
    <property type="nucleotide sequence ID" value="NZ_JABCJJ010000007.1"/>
</dbReference>
<accession>A0A7Y0LX67</accession>
<dbReference type="AlphaFoldDB" id="A0A7Y0LX67"/>
<gene>
    <name evidence="1" type="ORF">HIR71_06240</name>
</gene>
<keyword evidence="2" id="KW-1185">Reference proteome</keyword>
<sequence length="346" mass="37979">MNDASTHPRGPVSRRLLRTLTAAPRTDDDAATLLRTVAEGVRTTADVVADDDLQLALLCLYELHYRGLDGVDERWEWHPALLGARAEIEEAFEAALRRDVTVDVEPPRGSGEAVAAALFELTSRDTGPGLARYVARRATPDQLRELIVHRSVYHLKEADPHSFMIPRLAGTPKSALIEIQADEYGGGSLERMHSVLFARTMRGLGLDDTYGAYVDHVPAITLAWVNVMSLFGLHRRLRGACVGHLAAFEMTSSIPCRLYGNGFRRHGFGDDVTWYFDEHVEADAVHEQIAGRDLAGALAVAEPQVQDDVVFGAATYLALDERMSVHLMSSWERAESSLLAPVDAAA</sequence>
<dbReference type="SUPFAM" id="SSF48613">
    <property type="entry name" value="Heme oxygenase-like"/>
    <property type="match status" value="1"/>
</dbReference>
<dbReference type="SMART" id="SM01236">
    <property type="entry name" value="Haem_oxygenase_2"/>
    <property type="match status" value="1"/>
</dbReference>
<protein>
    <submittedName>
        <fullName evidence="1">Iron-containing redox enzyme family protein</fullName>
    </submittedName>
</protein>
<dbReference type="Gene3D" id="1.20.910.10">
    <property type="entry name" value="Heme oxygenase-like"/>
    <property type="match status" value="1"/>
</dbReference>
<dbReference type="Pfam" id="PF14518">
    <property type="entry name" value="Haem_oxygenas_2"/>
    <property type="match status" value="1"/>
</dbReference>
<dbReference type="InterPro" id="IPR016084">
    <property type="entry name" value="Haem_Oase-like_multi-hlx"/>
</dbReference>
<dbReference type="EMBL" id="JABCJJ010000007">
    <property type="protein sequence ID" value="NMR19823.1"/>
    <property type="molecule type" value="Genomic_DNA"/>
</dbReference>
<comment type="caution">
    <text evidence="1">The sequence shown here is derived from an EMBL/GenBank/DDBJ whole genome shotgun (WGS) entry which is preliminary data.</text>
</comment>
<evidence type="ECO:0000313" key="2">
    <source>
        <dbReference type="Proteomes" id="UP000562124"/>
    </source>
</evidence>
<evidence type="ECO:0000313" key="1">
    <source>
        <dbReference type="EMBL" id="NMR19823.1"/>
    </source>
</evidence>
<dbReference type="Proteomes" id="UP000562124">
    <property type="component" value="Unassembled WGS sequence"/>
</dbReference>
<organism evidence="1 2">
    <name type="scientific">Cellulomonas fimi</name>
    <dbReference type="NCBI Taxonomy" id="1708"/>
    <lineage>
        <taxon>Bacteria</taxon>
        <taxon>Bacillati</taxon>
        <taxon>Actinomycetota</taxon>
        <taxon>Actinomycetes</taxon>
        <taxon>Micrococcales</taxon>
        <taxon>Cellulomonadaceae</taxon>
        <taxon>Cellulomonas</taxon>
    </lineage>
</organism>
<reference evidence="1 2" key="1">
    <citation type="submission" date="2020-04" db="EMBL/GenBank/DDBJ databases">
        <title>Sequencing and Assembly of C. fimi.</title>
        <authorList>
            <person name="Ramsey A.R."/>
        </authorList>
    </citation>
    <scope>NUCLEOTIDE SEQUENCE [LARGE SCALE GENOMIC DNA]</scope>
    <source>
        <strain evidence="1 2">SB</strain>
    </source>
</reference>
<name>A0A7Y0LX67_CELFI</name>
<proteinExistence type="predicted"/>